<keyword evidence="5" id="KW-1185">Reference proteome</keyword>
<keyword evidence="2" id="KW-0378">Hydrolase</keyword>
<feature type="chain" id="PRO_5013383412" evidence="3">
    <location>
        <begin position="20"/>
        <end position="379"/>
    </location>
</feature>
<keyword evidence="1 3" id="KW-0732">Signal</keyword>
<reference evidence="5" key="1">
    <citation type="submission" date="2017-01" db="EMBL/GenBank/DDBJ databases">
        <authorList>
            <person name="Varghese N."/>
            <person name="Submissions S."/>
        </authorList>
    </citation>
    <scope>NUCLEOTIDE SEQUENCE [LARGE SCALE GENOMIC DNA]</scope>
    <source>
        <strain evidence="5">DSM 23145</strain>
    </source>
</reference>
<accession>A0A1N7LM65</accession>
<dbReference type="Proteomes" id="UP000185839">
    <property type="component" value="Unassembled WGS sequence"/>
</dbReference>
<protein>
    <submittedName>
        <fullName evidence="4">Uncharacterized protein</fullName>
    </submittedName>
</protein>
<dbReference type="EMBL" id="FTOI01000005">
    <property type="protein sequence ID" value="SIS74907.1"/>
    <property type="molecule type" value="Genomic_DNA"/>
</dbReference>
<dbReference type="OrthoDB" id="699118at2"/>
<evidence type="ECO:0000256" key="3">
    <source>
        <dbReference type="SAM" id="SignalP"/>
    </source>
</evidence>
<dbReference type="InterPro" id="IPR029058">
    <property type="entry name" value="AB_hydrolase_fold"/>
</dbReference>
<dbReference type="RefSeq" id="WP_143745522.1">
    <property type="nucleotide sequence ID" value="NZ_FTOI01000005.1"/>
</dbReference>
<dbReference type="STRING" id="713588.SAMN05421789_105226"/>
<evidence type="ECO:0000256" key="1">
    <source>
        <dbReference type="ARBA" id="ARBA00022729"/>
    </source>
</evidence>
<evidence type="ECO:0000256" key="2">
    <source>
        <dbReference type="ARBA" id="ARBA00022801"/>
    </source>
</evidence>
<proteinExistence type="predicted"/>
<dbReference type="AlphaFoldDB" id="A0A1N7LM65"/>
<evidence type="ECO:0000313" key="4">
    <source>
        <dbReference type="EMBL" id="SIS74907.1"/>
    </source>
</evidence>
<organism evidence="4 5">
    <name type="scientific">Kaistella chaponensis</name>
    <dbReference type="NCBI Taxonomy" id="713588"/>
    <lineage>
        <taxon>Bacteria</taxon>
        <taxon>Pseudomonadati</taxon>
        <taxon>Bacteroidota</taxon>
        <taxon>Flavobacteriia</taxon>
        <taxon>Flavobacteriales</taxon>
        <taxon>Weeksellaceae</taxon>
        <taxon>Chryseobacterium group</taxon>
        <taxon>Kaistella</taxon>
    </lineage>
</organism>
<dbReference type="GO" id="GO:0016787">
    <property type="term" value="F:hydrolase activity"/>
    <property type="evidence" value="ECO:0007669"/>
    <property type="project" value="UniProtKB-KW"/>
</dbReference>
<dbReference type="InterPro" id="IPR050955">
    <property type="entry name" value="Plant_Biomass_Hydrol_Est"/>
</dbReference>
<dbReference type="PANTHER" id="PTHR43037:SF5">
    <property type="entry name" value="FERULOYL ESTERASE"/>
    <property type="match status" value="1"/>
</dbReference>
<name>A0A1N7LM65_9FLAO</name>
<dbReference type="SUPFAM" id="SSF53474">
    <property type="entry name" value="alpha/beta-Hydrolases"/>
    <property type="match status" value="1"/>
</dbReference>
<dbReference type="Gene3D" id="3.40.50.1820">
    <property type="entry name" value="alpha/beta hydrolase"/>
    <property type="match status" value="1"/>
</dbReference>
<dbReference type="PANTHER" id="PTHR43037">
    <property type="entry name" value="UNNAMED PRODUCT-RELATED"/>
    <property type="match status" value="1"/>
</dbReference>
<sequence length="379" mass="43696">MKRTIFTILASFLVSYSFAQNYEQQIAKAEEFVSKKDFCNAYEIFKPLLIDSDQGSIYDYYYASLSAVNCEKNEDALNWLNVAAEKGLGLKDGEIDFIKKDESFKELKSTEKWASIINTMQNKFADKKLIEEAKSKEWVSTITKNAIQQKKSKFNTADSGFALYYSSAENINVPYLVYVPKNYNANKPIKAFIYLHGGINSTENFNFDKPEITQEPIFKVADHFNSIIIYPFGKKDFGWMNQNKAFENIYKILNQVKSTYNIEKKNIYLGGMSNGGTATFWFASQRPSIFTGFYAISANPKLEIGNINFNFDKPFYEIHTKDDSVFKFDDVEKIYNTNKSRNWHFESIANGDHGIIYQQNGNEVLENLLKELIENKNAR</sequence>
<evidence type="ECO:0000313" key="5">
    <source>
        <dbReference type="Proteomes" id="UP000185839"/>
    </source>
</evidence>
<gene>
    <name evidence="4" type="ORF">SAMN05421789_105226</name>
</gene>
<feature type="signal peptide" evidence="3">
    <location>
        <begin position="1"/>
        <end position="19"/>
    </location>
</feature>